<sequence length="188" mass="20997">MLAVLSLLNEAPRHPYEMQSLIRQRRIGDVVRMRGGSLYDAVVRLEKLGLAEVAGTSRDGARPERTVYGITEKGRAELRSLLSEYLGERADEYPVFPAALAHAHQLGRAEAGGLLRERAAELAVLIDKVEEDLRSAREAAVPRAVLLETEYAQVLRRAELGWLRGVLADLETGDLEWVELEWVELEEA</sequence>
<proteinExistence type="predicted"/>
<keyword evidence="3" id="KW-1185">Reference proteome</keyword>
<evidence type="ECO:0000313" key="2">
    <source>
        <dbReference type="EMBL" id="OXM46644.1"/>
    </source>
</evidence>
<dbReference type="PANTHER" id="PTHR43252">
    <property type="entry name" value="TRANSCRIPTIONAL REGULATOR YQJI"/>
    <property type="match status" value="1"/>
</dbReference>
<dbReference type="Proteomes" id="UP000215563">
    <property type="component" value="Unassembled WGS sequence"/>
</dbReference>
<accession>A0A229RJP1</accession>
<dbReference type="Pfam" id="PF03551">
    <property type="entry name" value="PadR"/>
    <property type="match status" value="1"/>
</dbReference>
<comment type="caution">
    <text evidence="2">The sequence shown here is derived from an EMBL/GenBank/DDBJ whole genome shotgun (WGS) entry which is preliminary data.</text>
</comment>
<dbReference type="InterPro" id="IPR005149">
    <property type="entry name" value="Tscrpt_reg_PadR_N"/>
</dbReference>
<reference evidence="2 3" key="1">
    <citation type="submission" date="2017-07" db="EMBL/GenBank/DDBJ databases">
        <title>Amycolatopsis alba DSM 44262 Genome sequencing and assembly.</title>
        <authorList>
            <person name="Kaur N."/>
            <person name="Mayilraj S."/>
        </authorList>
    </citation>
    <scope>NUCLEOTIDE SEQUENCE [LARGE SCALE GENOMIC DNA]</scope>
    <source>
        <strain evidence="2 3">DSM 44262</strain>
    </source>
</reference>
<feature type="domain" description="Transcription regulator PadR N-terminal" evidence="1">
    <location>
        <begin position="4"/>
        <end position="79"/>
    </location>
</feature>
<evidence type="ECO:0000313" key="3">
    <source>
        <dbReference type="Proteomes" id="UP000215563"/>
    </source>
</evidence>
<dbReference type="InterPro" id="IPR036388">
    <property type="entry name" value="WH-like_DNA-bd_sf"/>
</dbReference>
<name>A0A229RJP1_AMYAL</name>
<protein>
    <recommendedName>
        <fullName evidence="1">Transcription regulator PadR N-terminal domain-containing protein</fullName>
    </recommendedName>
</protein>
<dbReference type="PANTHER" id="PTHR43252:SF2">
    <property type="entry name" value="TRANSCRIPTION REGULATOR, PADR-LIKE FAMILY"/>
    <property type="match status" value="1"/>
</dbReference>
<gene>
    <name evidence="2" type="ORF">CFP75_26720</name>
</gene>
<dbReference type="AlphaFoldDB" id="A0A229RJP1"/>
<dbReference type="SUPFAM" id="SSF46785">
    <property type="entry name" value="Winged helix' DNA-binding domain"/>
    <property type="match status" value="1"/>
</dbReference>
<evidence type="ECO:0000259" key="1">
    <source>
        <dbReference type="Pfam" id="PF03551"/>
    </source>
</evidence>
<dbReference type="Gene3D" id="1.10.10.10">
    <property type="entry name" value="Winged helix-like DNA-binding domain superfamily/Winged helix DNA-binding domain"/>
    <property type="match status" value="1"/>
</dbReference>
<dbReference type="InterPro" id="IPR036390">
    <property type="entry name" value="WH_DNA-bd_sf"/>
</dbReference>
<organism evidence="2 3">
    <name type="scientific">Amycolatopsis alba DSM 44262</name>
    <dbReference type="NCBI Taxonomy" id="1125972"/>
    <lineage>
        <taxon>Bacteria</taxon>
        <taxon>Bacillati</taxon>
        <taxon>Actinomycetota</taxon>
        <taxon>Actinomycetes</taxon>
        <taxon>Pseudonocardiales</taxon>
        <taxon>Pseudonocardiaceae</taxon>
        <taxon>Amycolatopsis</taxon>
    </lineage>
</organism>
<dbReference type="EMBL" id="NMQU01000085">
    <property type="protein sequence ID" value="OXM46644.1"/>
    <property type="molecule type" value="Genomic_DNA"/>
</dbReference>